<evidence type="ECO:0000313" key="2">
    <source>
        <dbReference type="EMBL" id="KAK8022752.1"/>
    </source>
</evidence>
<gene>
    <name evidence="2" type="ORF">PG993_013519</name>
</gene>
<feature type="region of interest" description="Disordered" evidence="1">
    <location>
        <begin position="98"/>
        <end position="165"/>
    </location>
</feature>
<evidence type="ECO:0000256" key="1">
    <source>
        <dbReference type="SAM" id="MobiDB-lite"/>
    </source>
</evidence>
<comment type="caution">
    <text evidence="2">The sequence shown here is derived from an EMBL/GenBank/DDBJ whole genome shotgun (WGS) entry which is preliminary data.</text>
</comment>
<accession>A0ABR1RXV0</accession>
<proteinExistence type="predicted"/>
<evidence type="ECO:0000313" key="3">
    <source>
        <dbReference type="Proteomes" id="UP001444661"/>
    </source>
</evidence>
<keyword evidence="3" id="KW-1185">Reference proteome</keyword>
<organism evidence="2 3">
    <name type="scientific">Apiospora rasikravindrae</name>
    <dbReference type="NCBI Taxonomy" id="990691"/>
    <lineage>
        <taxon>Eukaryota</taxon>
        <taxon>Fungi</taxon>
        <taxon>Dikarya</taxon>
        <taxon>Ascomycota</taxon>
        <taxon>Pezizomycotina</taxon>
        <taxon>Sordariomycetes</taxon>
        <taxon>Xylariomycetidae</taxon>
        <taxon>Amphisphaeriales</taxon>
        <taxon>Apiosporaceae</taxon>
        <taxon>Apiospora</taxon>
    </lineage>
</organism>
<feature type="compositionally biased region" description="Polar residues" evidence="1">
    <location>
        <begin position="98"/>
        <end position="111"/>
    </location>
</feature>
<protein>
    <submittedName>
        <fullName evidence="2">Uncharacterized protein</fullName>
    </submittedName>
</protein>
<dbReference type="Proteomes" id="UP001444661">
    <property type="component" value="Unassembled WGS sequence"/>
</dbReference>
<dbReference type="EMBL" id="JAQQWK010000012">
    <property type="protein sequence ID" value="KAK8022752.1"/>
    <property type="molecule type" value="Genomic_DNA"/>
</dbReference>
<reference evidence="2 3" key="1">
    <citation type="submission" date="2023-01" db="EMBL/GenBank/DDBJ databases">
        <title>Analysis of 21 Apiospora genomes using comparative genomics revels a genus with tremendous synthesis potential of carbohydrate active enzymes and secondary metabolites.</title>
        <authorList>
            <person name="Sorensen T."/>
        </authorList>
    </citation>
    <scope>NUCLEOTIDE SEQUENCE [LARGE SCALE GENOMIC DNA]</scope>
    <source>
        <strain evidence="2 3">CBS 33761</strain>
    </source>
</reference>
<sequence>MPPKNEGLARKLEELDMADREVTTVRNVKWLLREQSHKTCTKCQAIVKEALEENKAFVDWVKQTKIQSTAASGDLEEALQSIQTNFQTLSDNIEKCETNAQGHTGTGTSTEKGPRTLAAPASSALGSISEHARRDHRLAAAPPPSAQVPLPAAKRQRINDVGGPS</sequence>
<name>A0ABR1RXV0_9PEZI</name>